<dbReference type="Proteomes" id="UP000694388">
    <property type="component" value="Unplaced"/>
</dbReference>
<evidence type="ECO:0000313" key="2">
    <source>
        <dbReference type="Ensembl" id="ENSEBUP00000020642.1"/>
    </source>
</evidence>
<feature type="region of interest" description="Disordered" evidence="1">
    <location>
        <begin position="288"/>
        <end position="350"/>
    </location>
</feature>
<name>A0A8C4QU82_EPTBU</name>
<evidence type="ECO:0000313" key="3">
    <source>
        <dbReference type="Proteomes" id="UP000694388"/>
    </source>
</evidence>
<reference evidence="2" key="1">
    <citation type="submission" date="2025-08" db="UniProtKB">
        <authorList>
            <consortium name="Ensembl"/>
        </authorList>
    </citation>
    <scope>IDENTIFICATION</scope>
</reference>
<accession>A0A8C4QU82</accession>
<feature type="region of interest" description="Disordered" evidence="1">
    <location>
        <begin position="138"/>
        <end position="173"/>
    </location>
</feature>
<organism evidence="2 3">
    <name type="scientific">Eptatretus burgeri</name>
    <name type="common">Inshore hagfish</name>
    <dbReference type="NCBI Taxonomy" id="7764"/>
    <lineage>
        <taxon>Eukaryota</taxon>
        <taxon>Metazoa</taxon>
        <taxon>Chordata</taxon>
        <taxon>Craniata</taxon>
        <taxon>Vertebrata</taxon>
        <taxon>Cyclostomata</taxon>
        <taxon>Myxini</taxon>
        <taxon>Myxiniformes</taxon>
        <taxon>Myxinidae</taxon>
        <taxon>Eptatretinae</taxon>
        <taxon>Eptatretus</taxon>
    </lineage>
</organism>
<evidence type="ECO:0000256" key="1">
    <source>
        <dbReference type="SAM" id="MobiDB-lite"/>
    </source>
</evidence>
<reference evidence="2" key="2">
    <citation type="submission" date="2025-09" db="UniProtKB">
        <authorList>
            <consortium name="Ensembl"/>
        </authorList>
    </citation>
    <scope>IDENTIFICATION</scope>
</reference>
<protein>
    <submittedName>
        <fullName evidence="2">Uncharacterized protein</fullName>
    </submittedName>
</protein>
<feature type="compositionally biased region" description="Polar residues" evidence="1">
    <location>
        <begin position="340"/>
        <end position="350"/>
    </location>
</feature>
<sequence length="350" mass="36650">MTCSPEGVPDPAGALLTIPQQSTTASLGPSRIDVPEWNPFVGGCLSDKQTKLVDVFSSNTSISNPFVAHPFAGEHGANPYPSSASIPNVWAIAGADIKSRHTTDTDKPSAAPAALHSSVSLPEALILAAGKHEICRQERDDGSGFESDQSTPESSEGEVAHFSDGDSDSDCEVAKGMCSEPLLVPSDGDSDNSGVFASPTVSFSQHNIIDDEQELDVFGAAPFPQPWRGPPGSSIRHSDVDVFMQAPFLPASHPKPEMFSSVPFSRRPLAESPVAFQVADVFEAAPFAPRPSLTSTSPPPPDLFGHVPFASMSPSGGAPTSPDPFKAAPFTPRSSHTRTSKTSDSLDSAS</sequence>
<keyword evidence="3" id="KW-1185">Reference proteome</keyword>
<proteinExistence type="predicted"/>
<dbReference type="Ensembl" id="ENSEBUT00000021218.1">
    <property type="protein sequence ID" value="ENSEBUP00000020642.1"/>
    <property type="gene ID" value="ENSEBUG00000012772.1"/>
</dbReference>
<dbReference type="AlphaFoldDB" id="A0A8C4QU82"/>